<protein>
    <submittedName>
        <fullName evidence="1">Uncharacterized protein</fullName>
    </submittedName>
</protein>
<sequence>TQLKYTVEIEGEAMMVINSQILTNIPMSLDKQGNIYKPNEVIQQLQARKLSFKPTKSTSPYYHQNYIYVCDDQANLHKVNAETFEEEILDVELKSKYNSFILSGNNLLYIDQQNKLTKLNLQTQVSQATLFEDCINLYSFADYAAVVIKKNGKQETFLLKVGDQKIQIIKTFEGFFYFRGMILIDNNSWDGHFFEYVDILDPKFQLQRGECTEKRFFTYFGPTRFKNQITDEQIAYLQFYLVQRQEVEIFGQIEQIVRQIDETLLKEDLVADKNQSNAKNLEIALQKGYWGYASKFPKDFLENNRKLVQANMNYILKNISGLSQCTSKVIYEVVGKYCLTDQNATTEQKQWFLDALNINKLCFLLEDEVVKQIIKSVFADAINRRNWDFVIKQSPDLLQLNIELLITHLGSCKLEAYYRGDTN</sequence>
<dbReference type="AlphaFoldDB" id="A0A146K043"/>
<organism evidence="1">
    <name type="scientific">Trepomonas sp. PC1</name>
    <dbReference type="NCBI Taxonomy" id="1076344"/>
    <lineage>
        <taxon>Eukaryota</taxon>
        <taxon>Metamonada</taxon>
        <taxon>Diplomonadida</taxon>
        <taxon>Hexamitidae</taxon>
        <taxon>Hexamitinae</taxon>
        <taxon>Trepomonas</taxon>
    </lineage>
</organism>
<dbReference type="EMBL" id="GDID01006758">
    <property type="protein sequence ID" value="JAP89848.1"/>
    <property type="molecule type" value="Transcribed_RNA"/>
</dbReference>
<gene>
    <name evidence="1" type="ORF">TPC1_30657</name>
</gene>
<proteinExistence type="predicted"/>
<accession>A0A146K043</accession>
<name>A0A146K043_9EUKA</name>
<evidence type="ECO:0000313" key="1">
    <source>
        <dbReference type="EMBL" id="JAP89848.1"/>
    </source>
</evidence>
<reference evidence="1" key="1">
    <citation type="submission" date="2015-07" db="EMBL/GenBank/DDBJ databases">
        <title>Adaptation to a free-living lifestyle via gene acquisitions in the diplomonad Trepomonas sp. PC1.</title>
        <authorList>
            <person name="Xu F."/>
            <person name="Jerlstrom-Hultqvist J."/>
            <person name="Kolisko M."/>
            <person name="Simpson A.G.B."/>
            <person name="Roger A.J."/>
            <person name="Svard S.G."/>
            <person name="Andersson J.O."/>
        </authorList>
    </citation>
    <scope>NUCLEOTIDE SEQUENCE</scope>
    <source>
        <strain evidence="1">PC1</strain>
    </source>
</reference>
<feature type="non-terminal residue" evidence="1">
    <location>
        <position position="1"/>
    </location>
</feature>